<proteinExistence type="predicted"/>
<feature type="transmembrane region" description="Helical" evidence="1">
    <location>
        <begin position="33"/>
        <end position="54"/>
    </location>
</feature>
<protein>
    <submittedName>
        <fullName evidence="2">Uncharacterized protein</fullName>
    </submittedName>
</protein>
<reference evidence="2 3" key="2">
    <citation type="submission" date="2020-02" db="EMBL/GenBank/DDBJ databases">
        <title>The new genus of Enterobacteriales.</title>
        <authorList>
            <person name="Kim I.S."/>
        </authorList>
    </citation>
    <scope>NUCLEOTIDE SEQUENCE [LARGE SCALE GENOMIC DNA]</scope>
    <source>
        <strain evidence="2 3">SAP-6</strain>
    </source>
</reference>
<reference evidence="2 3" key="1">
    <citation type="submission" date="2019-12" db="EMBL/GenBank/DDBJ databases">
        <authorList>
            <person name="Lee S.D."/>
        </authorList>
    </citation>
    <scope>NUCLEOTIDE SEQUENCE [LARGE SCALE GENOMIC DNA]</scope>
    <source>
        <strain evidence="2 3">SAP-6</strain>
    </source>
</reference>
<keyword evidence="1" id="KW-1133">Transmembrane helix</keyword>
<organism evidence="2 3">
    <name type="scientific">Acerihabitans arboris</name>
    <dbReference type="NCBI Taxonomy" id="2691583"/>
    <lineage>
        <taxon>Bacteria</taxon>
        <taxon>Pseudomonadati</taxon>
        <taxon>Pseudomonadota</taxon>
        <taxon>Gammaproteobacteria</taxon>
        <taxon>Enterobacterales</taxon>
        <taxon>Pectobacteriaceae</taxon>
        <taxon>Acerihabitans</taxon>
    </lineage>
</organism>
<keyword evidence="3" id="KW-1185">Reference proteome</keyword>
<evidence type="ECO:0000313" key="2">
    <source>
        <dbReference type="EMBL" id="NDL64654.1"/>
    </source>
</evidence>
<gene>
    <name evidence="2" type="ORF">GRH90_18115</name>
</gene>
<name>A0A845SNZ9_9GAMM</name>
<evidence type="ECO:0000256" key="1">
    <source>
        <dbReference type="SAM" id="Phobius"/>
    </source>
</evidence>
<dbReference type="EMBL" id="WUBS01000013">
    <property type="protein sequence ID" value="NDL64654.1"/>
    <property type="molecule type" value="Genomic_DNA"/>
</dbReference>
<keyword evidence="1" id="KW-0472">Membrane</keyword>
<accession>A0A845SNZ9</accession>
<evidence type="ECO:0000313" key="3">
    <source>
        <dbReference type="Proteomes" id="UP000461443"/>
    </source>
</evidence>
<keyword evidence="1" id="KW-0812">Transmembrane</keyword>
<dbReference type="Proteomes" id="UP000461443">
    <property type="component" value="Unassembled WGS sequence"/>
</dbReference>
<dbReference type="RefSeq" id="WP_162367364.1">
    <property type="nucleotide sequence ID" value="NZ_WUBS01000013.1"/>
</dbReference>
<sequence>MMEIGPVRVDIQAGMGFQRFFKPIPGLVAQYRIAFMPVIIVFHPMIIICFFSLFHPGDVNFTLLSGVFSRERDGVRFVI</sequence>
<comment type="caution">
    <text evidence="2">The sequence shown here is derived from an EMBL/GenBank/DDBJ whole genome shotgun (WGS) entry which is preliminary data.</text>
</comment>
<dbReference type="AlphaFoldDB" id="A0A845SNZ9"/>